<dbReference type="AlphaFoldDB" id="A0A2A6RPY7"/>
<protein>
    <submittedName>
        <fullName evidence="1">Uncharacterized protein</fullName>
    </submittedName>
</protein>
<evidence type="ECO:0000313" key="2">
    <source>
        <dbReference type="Proteomes" id="UP000220527"/>
    </source>
</evidence>
<reference evidence="2" key="1">
    <citation type="submission" date="2017-08" db="EMBL/GenBank/DDBJ databases">
        <authorList>
            <person name="Grouzdev D.S."/>
            <person name="Gaisin V.A."/>
            <person name="Rysina M.S."/>
            <person name="Gorlenko V.M."/>
        </authorList>
    </citation>
    <scope>NUCLEOTIDE SEQUENCE [LARGE SCALE GENOMIC DNA]</scope>
    <source>
        <strain evidence="2">Kir15-3F</strain>
    </source>
</reference>
<dbReference type="EMBL" id="NQWI01000001">
    <property type="protein sequence ID" value="PDW05087.1"/>
    <property type="molecule type" value="Genomic_DNA"/>
</dbReference>
<comment type="caution">
    <text evidence="1">The sequence shown here is derived from an EMBL/GenBank/DDBJ whole genome shotgun (WGS) entry which is preliminary data.</text>
</comment>
<name>A0A2A6RPY7_9CHLR</name>
<dbReference type="Proteomes" id="UP000220527">
    <property type="component" value="Unassembled WGS sequence"/>
</dbReference>
<accession>A0A2A6RPY7</accession>
<sequence length="172" mass="19337">MIFSFQFSDFSFPCQLLPTNGPGRAFTTLVVAPNHLIGDLAQVRAHEETLNGMGQPPLPQWIAEWRDLLPDWYSTILETPAQVSAFYAGARANPATPRVGFIAFSKFSLSCGWEVAVTTHHPAPPVLTANPDDAERPEATALSWRAEFYERLRAEEHREWEALQTQNAERRT</sequence>
<gene>
    <name evidence="1" type="ORF">CJ255_00400</name>
</gene>
<keyword evidence="2" id="KW-1185">Reference proteome</keyword>
<organism evidence="1 2">
    <name type="scientific">Candidatus Viridilinea mediisalina</name>
    <dbReference type="NCBI Taxonomy" id="2024553"/>
    <lineage>
        <taxon>Bacteria</taxon>
        <taxon>Bacillati</taxon>
        <taxon>Chloroflexota</taxon>
        <taxon>Chloroflexia</taxon>
        <taxon>Chloroflexales</taxon>
        <taxon>Chloroflexineae</taxon>
        <taxon>Oscillochloridaceae</taxon>
        <taxon>Candidatus Viridilinea</taxon>
    </lineage>
</organism>
<proteinExistence type="predicted"/>
<evidence type="ECO:0000313" key="1">
    <source>
        <dbReference type="EMBL" id="PDW05087.1"/>
    </source>
</evidence>